<feature type="domain" description="Sensor histidine kinase NatK-like C-terminal" evidence="2">
    <location>
        <begin position="333"/>
        <end position="433"/>
    </location>
</feature>
<dbReference type="PANTHER" id="PTHR40448">
    <property type="entry name" value="TWO-COMPONENT SENSOR HISTIDINE KINASE"/>
    <property type="match status" value="1"/>
</dbReference>
<name>A0A4R7ZB58_9FIRM</name>
<gene>
    <name evidence="3" type="ORF">EDD63_13316</name>
</gene>
<feature type="transmembrane region" description="Helical" evidence="1">
    <location>
        <begin position="6"/>
        <end position="24"/>
    </location>
</feature>
<protein>
    <submittedName>
        <fullName evidence="3">GHKL domain-containing protein</fullName>
    </submittedName>
</protein>
<evidence type="ECO:0000259" key="2">
    <source>
        <dbReference type="Pfam" id="PF14501"/>
    </source>
</evidence>
<feature type="transmembrane region" description="Helical" evidence="1">
    <location>
        <begin position="31"/>
        <end position="51"/>
    </location>
</feature>
<feature type="transmembrane region" description="Helical" evidence="1">
    <location>
        <begin position="126"/>
        <end position="151"/>
    </location>
</feature>
<keyword evidence="1" id="KW-0472">Membrane</keyword>
<comment type="caution">
    <text evidence="3">The sequence shown here is derived from an EMBL/GenBank/DDBJ whole genome shotgun (WGS) entry which is preliminary data.</text>
</comment>
<dbReference type="EMBL" id="SODD01000033">
    <property type="protein sequence ID" value="TDW14733.1"/>
    <property type="molecule type" value="Genomic_DNA"/>
</dbReference>
<dbReference type="OrthoDB" id="9156435at2"/>
<dbReference type="InterPro" id="IPR036890">
    <property type="entry name" value="HATPase_C_sf"/>
</dbReference>
<organism evidence="3 4">
    <name type="scientific">Breznakia blatticola</name>
    <dbReference type="NCBI Taxonomy" id="1754012"/>
    <lineage>
        <taxon>Bacteria</taxon>
        <taxon>Bacillati</taxon>
        <taxon>Bacillota</taxon>
        <taxon>Erysipelotrichia</taxon>
        <taxon>Erysipelotrichales</taxon>
        <taxon>Erysipelotrichaceae</taxon>
        <taxon>Breznakia</taxon>
    </lineage>
</organism>
<feature type="transmembrane region" description="Helical" evidence="1">
    <location>
        <begin position="87"/>
        <end position="114"/>
    </location>
</feature>
<feature type="transmembrane region" description="Helical" evidence="1">
    <location>
        <begin position="189"/>
        <end position="211"/>
    </location>
</feature>
<sequence length="437" mass="49100">MTFDMFSYVHGIIILMIGVLLSFYPVRKELVVSLSSVLVTSFMASCIFALISALADGYVFNLLLPIFLICGLLYHHHVLQVSIYKSAFVVALATNVFVLLALLSDGLIAFAYGFTSMANLDYDTIMMIWSTICMIIGGCIAQFVLSNFVYSTIEKLQLTNWKTYWLLPTVFTIAITSIGFTSIAKPIIFTLYMCVMAVVEVVTISVLFHLIEVNVDTAQTISKLQGEKKHLEILHDEYETIRRYFEKSQQLRHDQKHQYRLMHTLLQQNAYDELNDYISSLSESIATSDHVRFTNNINLNAILNFYYDVASHANIQTRIACDLPTEITAVKDSDLCIVVGNLLENAIESCSDINEATNIKLHMCITRENLVITMDNSCHGSNIQKHEDTYISSKVNAPSGIGLSSISTIVSSYNGYCKFSNDRNQFYSSIVIPLTAI</sequence>
<keyword evidence="1" id="KW-1133">Transmembrane helix</keyword>
<evidence type="ECO:0000313" key="3">
    <source>
        <dbReference type="EMBL" id="TDW14733.1"/>
    </source>
</evidence>
<dbReference type="GO" id="GO:0042802">
    <property type="term" value="F:identical protein binding"/>
    <property type="evidence" value="ECO:0007669"/>
    <property type="project" value="TreeGrafter"/>
</dbReference>
<dbReference type="Proteomes" id="UP000294743">
    <property type="component" value="Unassembled WGS sequence"/>
</dbReference>
<proteinExistence type="predicted"/>
<keyword evidence="4" id="KW-1185">Reference proteome</keyword>
<reference evidence="3 4" key="1">
    <citation type="submission" date="2019-03" db="EMBL/GenBank/DDBJ databases">
        <title>Genomic Encyclopedia of Type Strains, Phase IV (KMG-IV): sequencing the most valuable type-strain genomes for metagenomic binning, comparative biology and taxonomic classification.</title>
        <authorList>
            <person name="Goeker M."/>
        </authorList>
    </citation>
    <scope>NUCLEOTIDE SEQUENCE [LARGE SCALE GENOMIC DNA]</scope>
    <source>
        <strain evidence="3 4">DSM 28867</strain>
    </source>
</reference>
<dbReference type="Pfam" id="PF14501">
    <property type="entry name" value="HATPase_c_5"/>
    <property type="match status" value="1"/>
</dbReference>
<dbReference type="SUPFAM" id="SSF55874">
    <property type="entry name" value="ATPase domain of HSP90 chaperone/DNA topoisomerase II/histidine kinase"/>
    <property type="match status" value="1"/>
</dbReference>
<evidence type="ECO:0000256" key="1">
    <source>
        <dbReference type="SAM" id="Phobius"/>
    </source>
</evidence>
<dbReference type="InterPro" id="IPR032834">
    <property type="entry name" value="NatK-like_C"/>
</dbReference>
<evidence type="ECO:0000313" key="4">
    <source>
        <dbReference type="Proteomes" id="UP000294743"/>
    </source>
</evidence>
<dbReference type="PANTHER" id="PTHR40448:SF1">
    <property type="entry name" value="TWO-COMPONENT SENSOR HISTIDINE KINASE"/>
    <property type="match status" value="1"/>
</dbReference>
<keyword evidence="1" id="KW-0812">Transmembrane</keyword>
<dbReference type="Gene3D" id="3.30.565.10">
    <property type="entry name" value="Histidine kinase-like ATPase, C-terminal domain"/>
    <property type="match status" value="1"/>
</dbReference>
<dbReference type="RefSeq" id="WP_134170454.1">
    <property type="nucleotide sequence ID" value="NZ_SODD01000033.1"/>
</dbReference>
<feature type="transmembrane region" description="Helical" evidence="1">
    <location>
        <begin position="57"/>
        <end position="75"/>
    </location>
</feature>
<feature type="transmembrane region" description="Helical" evidence="1">
    <location>
        <begin position="163"/>
        <end position="183"/>
    </location>
</feature>
<accession>A0A4R7ZB58</accession>
<dbReference type="AlphaFoldDB" id="A0A4R7ZB58"/>